<dbReference type="GO" id="GO:0005737">
    <property type="term" value="C:cytoplasm"/>
    <property type="evidence" value="ECO:0007669"/>
    <property type="project" value="TreeGrafter"/>
</dbReference>
<comment type="caution">
    <text evidence="2">The sequence shown here is derived from an EMBL/GenBank/DDBJ whole genome shotgun (WGS) entry which is preliminary data.</text>
</comment>
<dbReference type="AlphaFoldDB" id="A0A9Q0EW85"/>
<dbReference type="OrthoDB" id="6286739at2759"/>
<feature type="region of interest" description="Disordered" evidence="1">
    <location>
        <begin position="1"/>
        <end position="38"/>
    </location>
</feature>
<protein>
    <submittedName>
        <fullName evidence="2">Uncharacterized protein</fullName>
    </submittedName>
</protein>
<proteinExistence type="predicted"/>
<dbReference type="Proteomes" id="UP001148018">
    <property type="component" value="Unassembled WGS sequence"/>
</dbReference>
<reference evidence="2" key="1">
    <citation type="submission" date="2022-07" db="EMBL/GenBank/DDBJ databases">
        <title>Chromosome-level genome of Muraenolepis orangiensis.</title>
        <authorList>
            <person name="Kim J."/>
        </authorList>
    </citation>
    <scope>NUCLEOTIDE SEQUENCE</scope>
    <source>
        <strain evidence="2">KU_S4_2022</strain>
        <tissue evidence="2">Muscle</tissue>
    </source>
</reference>
<sequence length="270" mass="30010">SLDELEDDDGGERERKMEQQLVQANTVKNEGMSPPDLDPPGPPAHLLQCRYPVPLPSAATQCRYPVPLPSAATQCRYLVSLPSTRYLLPLPGVTSKYPDLVPPSGIATRYLATQYRYPYRYRYLVPLPGAATQYRYPIPLPGTVTWCNYPVNSPGAGSAEEDAGGSARQPRETSAYGSLERRVEELEKELAGELQENDRLMKAHEDKDDLIGKLKEEIDLLNRRGGGPVLETDRHQAGDKPEASGIRMRTPVRLVIKLKPMNLGIPSEYE</sequence>
<gene>
    <name evidence="2" type="ORF">NHX12_020928</name>
</gene>
<dbReference type="GO" id="GO:0006915">
    <property type="term" value="P:apoptotic process"/>
    <property type="evidence" value="ECO:0007669"/>
    <property type="project" value="InterPro"/>
</dbReference>
<feature type="region of interest" description="Disordered" evidence="1">
    <location>
        <begin position="157"/>
        <end position="179"/>
    </location>
</feature>
<dbReference type="PANTHER" id="PTHR15093:SF1">
    <property type="entry name" value="PRKC APOPTOSIS WT1 REGULATOR PROTEIN"/>
    <property type="match status" value="1"/>
</dbReference>
<feature type="compositionally biased region" description="Acidic residues" evidence="1">
    <location>
        <begin position="1"/>
        <end position="11"/>
    </location>
</feature>
<keyword evidence="3" id="KW-1185">Reference proteome</keyword>
<dbReference type="InterPro" id="IPR026117">
    <property type="entry name" value="Par-4"/>
</dbReference>
<organism evidence="2 3">
    <name type="scientific">Muraenolepis orangiensis</name>
    <name type="common">Patagonian moray cod</name>
    <dbReference type="NCBI Taxonomy" id="630683"/>
    <lineage>
        <taxon>Eukaryota</taxon>
        <taxon>Metazoa</taxon>
        <taxon>Chordata</taxon>
        <taxon>Craniata</taxon>
        <taxon>Vertebrata</taxon>
        <taxon>Euteleostomi</taxon>
        <taxon>Actinopterygii</taxon>
        <taxon>Neopterygii</taxon>
        <taxon>Teleostei</taxon>
        <taxon>Neoteleostei</taxon>
        <taxon>Acanthomorphata</taxon>
        <taxon>Zeiogadaria</taxon>
        <taxon>Gadariae</taxon>
        <taxon>Gadiformes</taxon>
        <taxon>Muraenolepidoidei</taxon>
        <taxon>Muraenolepididae</taxon>
        <taxon>Muraenolepis</taxon>
    </lineage>
</organism>
<evidence type="ECO:0000256" key="1">
    <source>
        <dbReference type="SAM" id="MobiDB-lite"/>
    </source>
</evidence>
<accession>A0A9Q0EW85</accession>
<feature type="non-terminal residue" evidence="2">
    <location>
        <position position="1"/>
    </location>
</feature>
<dbReference type="EMBL" id="JANIIK010000036">
    <property type="protein sequence ID" value="KAJ3612663.1"/>
    <property type="molecule type" value="Genomic_DNA"/>
</dbReference>
<evidence type="ECO:0000313" key="2">
    <source>
        <dbReference type="EMBL" id="KAJ3612663.1"/>
    </source>
</evidence>
<evidence type="ECO:0000313" key="3">
    <source>
        <dbReference type="Proteomes" id="UP001148018"/>
    </source>
</evidence>
<dbReference type="GO" id="GO:0043065">
    <property type="term" value="P:positive regulation of apoptotic process"/>
    <property type="evidence" value="ECO:0007669"/>
    <property type="project" value="TreeGrafter"/>
</dbReference>
<name>A0A9Q0EW85_9TELE</name>
<dbReference type="PANTHER" id="PTHR15093">
    <property type="entry name" value="PROSTATE APOPTOSIS RESPONSE PROTEIN PAR-4"/>
    <property type="match status" value="1"/>
</dbReference>